<evidence type="ECO:0000313" key="3">
    <source>
        <dbReference type="Proteomes" id="UP000193834"/>
    </source>
</evidence>
<evidence type="ECO:0000259" key="1">
    <source>
        <dbReference type="PROSITE" id="PS51202"/>
    </source>
</evidence>
<feature type="domain" description="RCK C-terminal" evidence="1">
    <location>
        <begin position="77"/>
        <end position="162"/>
    </location>
</feature>
<dbReference type="STRING" id="1852522.SAMN06295960_2608"/>
<accession>A0A1X7KS41</accession>
<dbReference type="Proteomes" id="UP000193834">
    <property type="component" value="Unassembled WGS sequence"/>
</dbReference>
<dbReference type="InterPro" id="IPR036721">
    <property type="entry name" value="RCK_C_sf"/>
</dbReference>
<dbReference type="PANTHER" id="PTHR30445">
    <property type="entry name" value="K(+)_H(+) ANTIPORTER SUBUNIT KHTT"/>
    <property type="match status" value="1"/>
</dbReference>
<dbReference type="RefSeq" id="WP_085494787.1">
    <property type="nucleotide sequence ID" value="NZ_FXAZ01000003.1"/>
</dbReference>
<keyword evidence="3" id="KW-1185">Reference proteome</keyword>
<dbReference type="PROSITE" id="PS51202">
    <property type="entry name" value="RCK_C"/>
    <property type="match status" value="1"/>
</dbReference>
<dbReference type="SUPFAM" id="SSF116726">
    <property type="entry name" value="TrkA C-terminal domain-like"/>
    <property type="match status" value="1"/>
</dbReference>
<protein>
    <submittedName>
        <fullName evidence="2">Potassium/proton antiporter regulatory subunit, CPA2 family</fullName>
    </submittedName>
</protein>
<dbReference type="InterPro" id="IPR058776">
    <property type="entry name" value="KhtT-like_N"/>
</dbReference>
<dbReference type="Gene3D" id="3.30.70.1450">
    <property type="entry name" value="Regulator of K+ conductance, C-terminal domain"/>
    <property type="match status" value="1"/>
</dbReference>
<dbReference type="PANTHER" id="PTHR30445:SF8">
    <property type="entry name" value="K(+)_H(+) ANTIPORTER SUBUNIT KHTT"/>
    <property type="match status" value="1"/>
</dbReference>
<dbReference type="AlphaFoldDB" id="A0A1X7KS41"/>
<dbReference type="Pfam" id="PF25991">
    <property type="entry name" value="KhtT_N"/>
    <property type="match status" value="1"/>
</dbReference>
<gene>
    <name evidence="2" type="ORF">SAMN06295960_2608</name>
</gene>
<dbReference type="GO" id="GO:0006813">
    <property type="term" value="P:potassium ion transport"/>
    <property type="evidence" value="ECO:0007669"/>
    <property type="project" value="InterPro"/>
</dbReference>
<dbReference type="OrthoDB" id="67547at2"/>
<dbReference type="EMBL" id="FXAZ01000003">
    <property type="protein sequence ID" value="SMG43964.1"/>
    <property type="molecule type" value="Genomic_DNA"/>
</dbReference>
<organism evidence="2 3">
    <name type="scientific">Paenibacillus aquistagni</name>
    <dbReference type="NCBI Taxonomy" id="1852522"/>
    <lineage>
        <taxon>Bacteria</taxon>
        <taxon>Bacillati</taxon>
        <taxon>Bacillota</taxon>
        <taxon>Bacilli</taxon>
        <taxon>Bacillales</taxon>
        <taxon>Paenibacillaceae</taxon>
        <taxon>Paenibacillus</taxon>
    </lineage>
</organism>
<reference evidence="2 3" key="1">
    <citation type="submission" date="2017-04" db="EMBL/GenBank/DDBJ databases">
        <authorList>
            <person name="Afonso C.L."/>
            <person name="Miller P.J."/>
            <person name="Scott M.A."/>
            <person name="Spackman E."/>
            <person name="Goraichik I."/>
            <person name="Dimitrov K.M."/>
            <person name="Suarez D.L."/>
            <person name="Swayne D.E."/>
        </authorList>
    </citation>
    <scope>NUCLEOTIDE SEQUENCE [LARGE SCALE GENOMIC DNA]</scope>
    <source>
        <strain evidence="2 3">11</strain>
    </source>
</reference>
<evidence type="ECO:0000313" key="2">
    <source>
        <dbReference type="EMBL" id="SMG43964.1"/>
    </source>
</evidence>
<dbReference type="PIRSF" id="PIRSF005028">
    <property type="entry name" value="KhtT"/>
    <property type="match status" value="1"/>
</dbReference>
<dbReference type="Pfam" id="PF02080">
    <property type="entry name" value="TrkA_C"/>
    <property type="match status" value="1"/>
</dbReference>
<name>A0A1X7KS41_9BACL</name>
<dbReference type="InterPro" id="IPR006037">
    <property type="entry name" value="RCK_C"/>
</dbReference>
<dbReference type="GO" id="GO:0008324">
    <property type="term" value="F:monoatomic cation transmembrane transporter activity"/>
    <property type="evidence" value="ECO:0007669"/>
    <property type="project" value="InterPro"/>
</dbReference>
<proteinExistence type="predicted"/>
<sequence length="164" mass="17954">MTQIKETDLPGIGRKFQIITKSGDKLVVIIHDDGRRELFHFDYDDLDESVSMVSLDDDEARQIAGIVGGLSYKPKALENIEVALDDLIIEWFKIETGSKCANCTIGGLDVRRKTGAAIIAVIEQDGSKTINPGPDYAFKEGTMLVVAGERQQLKTLKNILTTGG</sequence>
<dbReference type="InterPro" id="IPR050144">
    <property type="entry name" value="AAE_transporter"/>
</dbReference>
<dbReference type="InterPro" id="IPR026278">
    <property type="entry name" value="KhtT"/>
</dbReference>